<gene>
    <name evidence="1" type="ORF">BD310DRAFT_912603</name>
</gene>
<dbReference type="Proteomes" id="UP000292082">
    <property type="component" value="Unassembled WGS sequence"/>
</dbReference>
<proteinExistence type="predicted"/>
<accession>A0A4Q9QE03</accession>
<dbReference type="EMBL" id="ML145084">
    <property type="protein sequence ID" value="TBU66027.1"/>
    <property type="molecule type" value="Genomic_DNA"/>
</dbReference>
<name>A0A4Q9QE03_9APHY</name>
<evidence type="ECO:0000313" key="2">
    <source>
        <dbReference type="Proteomes" id="UP000292082"/>
    </source>
</evidence>
<evidence type="ECO:0000313" key="1">
    <source>
        <dbReference type="EMBL" id="TBU66027.1"/>
    </source>
</evidence>
<sequence>MGGVVEWNDGTPIYNPDSAYSQMMAHRVKPSELSLMPSSMIKAWRARQCPCIRTHSSLGGHVSTSRCVGMPVRP</sequence>
<reference evidence="1 2" key="1">
    <citation type="submission" date="2019-01" db="EMBL/GenBank/DDBJ databases">
        <title>Draft genome sequences of three monokaryotic isolates of the white-rot basidiomycete fungus Dichomitus squalens.</title>
        <authorList>
            <consortium name="DOE Joint Genome Institute"/>
            <person name="Lopez S.C."/>
            <person name="Andreopoulos B."/>
            <person name="Pangilinan J."/>
            <person name="Lipzen A."/>
            <person name="Riley R."/>
            <person name="Ahrendt S."/>
            <person name="Ng V."/>
            <person name="Barry K."/>
            <person name="Daum C."/>
            <person name="Grigoriev I.V."/>
            <person name="Hilden K.S."/>
            <person name="Makela M.R."/>
            <person name="de Vries R.P."/>
        </authorList>
    </citation>
    <scope>NUCLEOTIDE SEQUENCE [LARGE SCALE GENOMIC DNA]</scope>
    <source>
        <strain evidence="1 2">CBS 464.89</strain>
    </source>
</reference>
<keyword evidence="2" id="KW-1185">Reference proteome</keyword>
<protein>
    <submittedName>
        <fullName evidence="1">Uncharacterized protein</fullName>
    </submittedName>
</protein>
<organism evidence="1 2">
    <name type="scientific">Dichomitus squalens</name>
    <dbReference type="NCBI Taxonomy" id="114155"/>
    <lineage>
        <taxon>Eukaryota</taxon>
        <taxon>Fungi</taxon>
        <taxon>Dikarya</taxon>
        <taxon>Basidiomycota</taxon>
        <taxon>Agaricomycotina</taxon>
        <taxon>Agaricomycetes</taxon>
        <taxon>Polyporales</taxon>
        <taxon>Polyporaceae</taxon>
        <taxon>Dichomitus</taxon>
    </lineage>
</organism>
<dbReference type="AlphaFoldDB" id="A0A4Q9QE03"/>